<protein>
    <submittedName>
        <fullName evidence="1">Uncharacterized protein</fullName>
    </submittedName>
</protein>
<accession>A0A7J0EYA2</accession>
<gene>
    <name evidence="1" type="ORF">Acr_07g0013620</name>
</gene>
<reference evidence="1 2" key="1">
    <citation type="submission" date="2019-07" db="EMBL/GenBank/DDBJ databases">
        <title>De Novo Assembly of kiwifruit Actinidia rufa.</title>
        <authorList>
            <person name="Sugita-Konishi S."/>
            <person name="Sato K."/>
            <person name="Mori E."/>
            <person name="Abe Y."/>
            <person name="Kisaki G."/>
            <person name="Hamano K."/>
            <person name="Suezawa K."/>
            <person name="Otani M."/>
            <person name="Fukuda T."/>
            <person name="Manabe T."/>
            <person name="Gomi K."/>
            <person name="Tabuchi M."/>
            <person name="Akimitsu K."/>
            <person name="Kataoka I."/>
        </authorList>
    </citation>
    <scope>NUCLEOTIDE SEQUENCE [LARGE SCALE GENOMIC DNA]</scope>
    <source>
        <strain evidence="2">cv. Fuchu</strain>
    </source>
</reference>
<name>A0A7J0EYA2_9ERIC</name>
<dbReference type="AlphaFoldDB" id="A0A7J0EYA2"/>
<comment type="caution">
    <text evidence="1">The sequence shown here is derived from an EMBL/GenBank/DDBJ whole genome shotgun (WGS) entry which is preliminary data.</text>
</comment>
<evidence type="ECO:0000313" key="1">
    <source>
        <dbReference type="EMBL" id="GFY91166.1"/>
    </source>
</evidence>
<sequence length="240" mass="26932">MDVVSTLGEVRTTNEVRTLEDVDIVLGNPSLMSRPYHMARDIFGKGVKQRAWAKSLHHGHNHDLITRRWEAFFCLTRQLMKLAVKSLLKSPNESMVPESNFRNHDLANPFRVVEKALHITSVSPPFIDSELGRQFESGGDLGSHHPFSEWRLSLLNHGIQGYRSARSGVDGVNTGIQVPDLLSEFRWMIGILSKRKSSLLFGDGDGDLEFAVDEPDLCYGDFVTPRHPIGWSGEVIGLLE</sequence>
<dbReference type="Proteomes" id="UP000585474">
    <property type="component" value="Unassembled WGS sequence"/>
</dbReference>
<proteinExistence type="predicted"/>
<keyword evidence="2" id="KW-1185">Reference proteome</keyword>
<evidence type="ECO:0000313" key="2">
    <source>
        <dbReference type="Proteomes" id="UP000585474"/>
    </source>
</evidence>
<dbReference type="EMBL" id="BJWL01000007">
    <property type="protein sequence ID" value="GFY91166.1"/>
    <property type="molecule type" value="Genomic_DNA"/>
</dbReference>
<organism evidence="1 2">
    <name type="scientific">Actinidia rufa</name>
    <dbReference type="NCBI Taxonomy" id="165716"/>
    <lineage>
        <taxon>Eukaryota</taxon>
        <taxon>Viridiplantae</taxon>
        <taxon>Streptophyta</taxon>
        <taxon>Embryophyta</taxon>
        <taxon>Tracheophyta</taxon>
        <taxon>Spermatophyta</taxon>
        <taxon>Magnoliopsida</taxon>
        <taxon>eudicotyledons</taxon>
        <taxon>Gunneridae</taxon>
        <taxon>Pentapetalae</taxon>
        <taxon>asterids</taxon>
        <taxon>Ericales</taxon>
        <taxon>Actinidiaceae</taxon>
        <taxon>Actinidia</taxon>
    </lineage>
</organism>